<dbReference type="Pfam" id="PF01026">
    <property type="entry name" value="TatD_DNase"/>
    <property type="match status" value="1"/>
</dbReference>
<dbReference type="Gene3D" id="3.20.20.140">
    <property type="entry name" value="Metal-dependent hydrolases"/>
    <property type="match status" value="1"/>
</dbReference>
<keyword evidence="6" id="KW-1185">Reference proteome</keyword>
<dbReference type="GO" id="GO:0005829">
    <property type="term" value="C:cytosol"/>
    <property type="evidence" value="ECO:0007669"/>
    <property type="project" value="TreeGrafter"/>
</dbReference>
<reference evidence="5 6" key="1">
    <citation type="journal article" date="2012" name="PLoS Pathog.">
        <title>Diverse lifestyles and strategies of plant pathogenesis encoded in the genomes of eighteen Dothideomycetes fungi.</title>
        <authorList>
            <person name="Ohm R.A."/>
            <person name="Feau N."/>
            <person name="Henrissat B."/>
            <person name="Schoch C.L."/>
            <person name="Horwitz B.A."/>
            <person name="Barry K.W."/>
            <person name="Condon B.J."/>
            <person name="Copeland A.C."/>
            <person name="Dhillon B."/>
            <person name="Glaser F."/>
            <person name="Hesse C.N."/>
            <person name="Kosti I."/>
            <person name="LaButti K."/>
            <person name="Lindquist E.A."/>
            <person name="Lucas S."/>
            <person name="Salamov A.A."/>
            <person name="Bradshaw R.E."/>
            <person name="Ciuffetti L."/>
            <person name="Hamelin R.C."/>
            <person name="Kema G.H.J."/>
            <person name="Lawrence C."/>
            <person name="Scott J.A."/>
            <person name="Spatafora J.W."/>
            <person name="Turgeon B.G."/>
            <person name="de Wit P.J.G.M."/>
            <person name="Zhong S."/>
            <person name="Goodwin S.B."/>
            <person name="Grigoriev I.V."/>
        </authorList>
    </citation>
    <scope>NUCLEOTIDE SEQUENCE [LARGE SCALE GENOMIC DNA]</scope>
    <source>
        <strain evidence="5 6">CIRAD86</strain>
    </source>
</reference>
<keyword evidence="3" id="KW-0479">Metal-binding</keyword>
<evidence type="ECO:0000256" key="4">
    <source>
        <dbReference type="ARBA" id="ARBA00022801"/>
    </source>
</evidence>
<proteinExistence type="inferred from homology"/>
<gene>
    <name evidence="5" type="ORF">MYCFIDRAFT_84184</name>
</gene>
<dbReference type="InterPro" id="IPR050891">
    <property type="entry name" value="TatD-type_Hydrolase"/>
</dbReference>
<comment type="similarity">
    <text evidence="1">Belongs to the metallo-dependent hydrolases superfamily. TatD-type hydrolase family.</text>
</comment>
<evidence type="ECO:0000256" key="2">
    <source>
        <dbReference type="ARBA" id="ARBA00022722"/>
    </source>
</evidence>
<evidence type="ECO:0000256" key="3">
    <source>
        <dbReference type="ARBA" id="ARBA00022723"/>
    </source>
</evidence>
<dbReference type="eggNOG" id="KOG3020">
    <property type="taxonomic scope" value="Eukaryota"/>
</dbReference>
<dbReference type="GO" id="GO:0046872">
    <property type="term" value="F:metal ion binding"/>
    <property type="evidence" value="ECO:0007669"/>
    <property type="project" value="UniProtKB-KW"/>
</dbReference>
<dbReference type="GO" id="GO:0008296">
    <property type="term" value="F:3'-5'-DNA exonuclease activity"/>
    <property type="evidence" value="ECO:0007669"/>
    <property type="project" value="TreeGrafter"/>
</dbReference>
<dbReference type="RefSeq" id="XP_007920568.1">
    <property type="nucleotide sequence ID" value="XM_007922377.1"/>
</dbReference>
<dbReference type="InterPro" id="IPR032466">
    <property type="entry name" value="Metal_Hydrolase"/>
</dbReference>
<dbReference type="PANTHER" id="PTHR10060:SF15">
    <property type="entry name" value="DEOXYRIBONUCLEASE TATDN1"/>
    <property type="match status" value="1"/>
</dbReference>
<dbReference type="VEuPathDB" id="FungiDB:MYCFIDRAFT_84184"/>
<keyword evidence="4" id="KW-0378">Hydrolase</keyword>
<protein>
    <submittedName>
        <fullName evidence="5">Uncharacterized protein</fullName>
    </submittedName>
</protein>
<keyword evidence="2" id="KW-0540">Nuclease</keyword>
<dbReference type="PANTHER" id="PTHR10060">
    <property type="entry name" value="TATD FAMILY DEOXYRIBONUCLEASE"/>
    <property type="match status" value="1"/>
</dbReference>
<dbReference type="KEGG" id="pfj:MYCFIDRAFT_84184"/>
<evidence type="ECO:0000256" key="1">
    <source>
        <dbReference type="ARBA" id="ARBA00009275"/>
    </source>
</evidence>
<organism evidence="5 6">
    <name type="scientific">Pseudocercospora fijiensis (strain CIRAD86)</name>
    <name type="common">Black leaf streak disease fungus</name>
    <name type="synonym">Mycosphaerella fijiensis</name>
    <dbReference type="NCBI Taxonomy" id="383855"/>
    <lineage>
        <taxon>Eukaryota</taxon>
        <taxon>Fungi</taxon>
        <taxon>Dikarya</taxon>
        <taxon>Ascomycota</taxon>
        <taxon>Pezizomycotina</taxon>
        <taxon>Dothideomycetes</taxon>
        <taxon>Dothideomycetidae</taxon>
        <taxon>Mycosphaerellales</taxon>
        <taxon>Mycosphaerellaceae</taxon>
        <taxon>Pseudocercospora</taxon>
    </lineage>
</organism>
<evidence type="ECO:0000313" key="6">
    <source>
        <dbReference type="Proteomes" id="UP000016932"/>
    </source>
</evidence>
<evidence type="ECO:0000313" key="5">
    <source>
        <dbReference type="EMBL" id="EME87239.1"/>
    </source>
</evidence>
<sequence length="147" mass="16120">MASLRLGHRPGIDRLLNQFHPPNLHVSVNGFSFAPKEHLDMVAAIPLDRLQLETDAPWGYINPNGDLAKKYPSPVPLPPSKKKDKFELGLMVKERNESCAIGQVASIVAGLKGITVEEVVEAAWRHSTEMFNLHSSNTQADAGQSKS</sequence>
<dbReference type="InterPro" id="IPR001130">
    <property type="entry name" value="TatD-like"/>
</dbReference>
<dbReference type="GeneID" id="19342158"/>
<dbReference type="OrthoDB" id="6079689at2759"/>
<dbReference type="EMBL" id="KB446555">
    <property type="protein sequence ID" value="EME87239.1"/>
    <property type="molecule type" value="Genomic_DNA"/>
</dbReference>
<dbReference type="Proteomes" id="UP000016932">
    <property type="component" value="Unassembled WGS sequence"/>
</dbReference>
<accession>N1Q5P3</accession>
<dbReference type="SUPFAM" id="SSF51556">
    <property type="entry name" value="Metallo-dependent hydrolases"/>
    <property type="match status" value="1"/>
</dbReference>
<dbReference type="HOGENOM" id="CLU_1768908_0_0_1"/>
<dbReference type="AlphaFoldDB" id="N1Q5P3"/>
<name>N1Q5P3_PSEFD</name>